<evidence type="ECO:0000256" key="2">
    <source>
        <dbReference type="ARBA" id="ARBA00009772"/>
    </source>
</evidence>
<dbReference type="GO" id="GO:0005886">
    <property type="term" value="C:plasma membrane"/>
    <property type="evidence" value="ECO:0007669"/>
    <property type="project" value="UniProtKB-SubCell"/>
</dbReference>
<keyword evidence="3" id="KW-1003">Cell membrane</keyword>
<feature type="transmembrane region" description="Helical" evidence="7">
    <location>
        <begin position="77"/>
        <end position="101"/>
    </location>
</feature>
<gene>
    <name evidence="8" type="ORF">Ami103574_03215</name>
</gene>
<evidence type="ECO:0000313" key="8">
    <source>
        <dbReference type="EMBL" id="QIB68385.1"/>
    </source>
</evidence>
<accession>A0A858BTG1</accession>
<feature type="transmembrane region" description="Helical" evidence="7">
    <location>
        <begin position="217"/>
        <end position="239"/>
    </location>
</feature>
<dbReference type="Proteomes" id="UP000466848">
    <property type="component" value="Chromosome"/>
</dbReference>
<keyword evidence="5 7" id="KW-1133">Transmembrane helix</keyword>
<reference evidence="8 9" key="1">
    <citation type="submission" date="2020-02" db="EMBL/GenBank/DDBJ databases">
        <authorList>
            <person name="Kim Y.B."/>
            <person name="Roh S.W."/>
        </authorList>
    </citation>
    <scope>NUCLEOTIDE SEQUENCE [LARGE SCALE GENOMIC DNA]</scope>
    <source>
        <strain evidence="8 9">DSM 103574</strain>
    </source>
</reference>
<name>A0A858BTG1_9FIRM</name>
<dbReference type="EMBL" id="CP048649">
    <property type="protein sequence ID" value="QIB68385.1"/>
    <property type="molecule type" value="Genomic_DNA"/>
</dbReference>
<proteinExistence type="inferred from homology"/>
<feature type="transmembrane region" description="Helical" evidence="7">
    <location>
        <begin position="38"/>
        <end position="57"/>
    </location>
</feature>
<dbReference type="RefSeq" id="WP_163065252.1">
    <property type="nucleotide sequence ID" value="NZ_CP048649.1"/>
</dbReference>
<dbReference type="Pfam" id="PF01311">
    <property type="entry name" value="Bac_export_1"/>
    <property type="match status" value="1"/>
</dbReference>
<dbReference type="AlphaFoldDB" id="A0A858BTG1"/>
<keyword evidence="8" id="KW-0969">Cilium</keyword>
<keyword evidence="8" id="KW-0282">Flagellum</keyword>
<evidence type="ECO:0000313" key="9">
    <source>
        <dbReference type="Proteomes" id="UP000466848"/>
    </source>
</evidence>
<comment type="similarity">
    <text evidence="2">Belongs to the FliR/MopE/SpaR family.</text>
</comment>
<dbReference type="KEGG" id="abut:Ami103574_03215"/>
<dbReference type="PANTHER" id="PTHR30065:SF1">
    <property type="entry name" value="SURFACE PRESENTATION OF ANTIGENS PROTEIN SPAR"/>
    <property type="match status" value="1"/>
</dbReference>
<feature type="transmembrane region" description="Helical" evidence="7">
    <location>
        <begin position="170"/>
        <end position="196"/>
    </location>
</feature>
<keyword evidence="9" id="KW-1185">Reference proteome</keyword>
<dbReference type="GO" id="GO:0006605">
    <property type="term" value="P:protein targeting"/>
    <property type="evidence" value="ECO:0007669"/>
    <property type="project" value="InterPro"/>
</dbReference>
<dbReference type="PANTHER" id="PTHR30065">
    <property type="entry name" value="FLAGELLAR BIOSYNTHETIC PROTEIN FLIR"/>
    <property type="match status" value="1"/>
</dbReference>
<dbReference type="PRINTS" id="PR00953">
    <property type="entry name" value="TYPE3IMRPROT"/>
</dbReference>
<keyword evidence="8" id="KW-0966">Cell projection</keyword>
<evidence type="ECO:0000256" key="7">
    <source>
        <dbReference type="SAM" id="Phobius"/>
    </source>
</evidence>
<feature type="transmembrane region" description="Helical" evidence="7">
    <location>
        <begin position="127"/>
        <end position="150"/>
    </location>
</feature>
<evidence type="ECO:0000256" key="5">
    <source>
        <dbReference type="ARBA" id="ARBA00022989"/>
    </source>
</evidence>
<organism evidence="8 9">
    <name type="scientific">Aminipila butyrica</name>
    <dbReference type="NCBI Taxonomy" id="433296"/>
    <lineage>
        <taxon>Bacteria</taxon>
        <taxon>Bacillati</taxon>
        <taxon>Bacillota</taxon>
        <taxon>Clostridia</taxon>
        <taxon>Peptostreptococcales</taxon>
        <taxon>Anaerovoracaceae</taxon>
        <taxon>Aminipila</taxon>
    </lineage>
</organism>
<keyword evidence="6 7" id="KW-0472">Membrane</keyword>
<evidence type="ECO:0000256" key="1">
    <source>
        <dbReference type="ARBA" id="ARBA00004651"/>
    </source>
</evidence>
<feature type="transmembrane region" description="Helical" evidence="7">
    <location>
        <begin position="6"/>
        <end position="26"/>
    </location>
</feature>
<sequence>MQSFLAINNLTVFGLILMRMVGCIALNPILGRKNVPPMMKAGISLMLAILVFSYTDISTIEVIDSTVEYIVIGVKELVVGFVVGFAVSLFTYVIILGGEVIDMQMGLSMSKVYDPASNVSLSLNATFYNILFIFMFFHVQGHLTLFKLFLELSKAVPYGQTLFGEDLATGMISVFCQCTILGIKLAMPMIALQFFVEMAFGILMRNIPQINVIMINIQAKIFAGLVFLLILFTPTLSFVESLIDQLFSAIVQLAKLMG</sequence>
<protein>
    <submittedName>
        <fullName evidence="8">Flagellar biosynthetic protein FliR</fullName>
    </submittedName>
</protein>
<keyword evidence="4 7" id="KW-0812">Transmembrane</keyword>
<dbReference type="InterPro" id="IPR002010">
    <property type="entry name" value="T3SS_IM_R"/>
</dbReference>
<evidence type="ECO:0000256" key="6">
    <source>
        <dbReference type="ARBA" id="ARBA00023136"/>
    </source>
</evidence>
<evidence type="ECO:0000256" key="4">
    <source>
        <dbReference type="ARBA" id="ARBA00022692"/>
    </source>
</evidence>
<evidence type="ECO:0000256" key="3">
    <source>
        <dbReference type="ARBA" id="ARBA00022475"/>
    </source>
</evidence>
<comment type="subcellular location">
    <subcellularLocation>
        <location evidence="1">Cell membrane</location>
        <topology evidence="1">Multi-pass membrane protein</topology>
    </subcellularLocation>
</comment>